<proteinExistence type="predicted"/>
<sequence length="40" mass="4389">MLKSRRSLTRSSNIGCKPSMTKIFGGWMSSGGSRSPVTWL</sequence>
<evidence type="ECO:0000313" key="1">
    <source>
        <dbReference type="EMBL" id="JAD83710.1"/>
    </source>
</evidence>
<dbReference type="AlphaFoldDB" id="A0A0A9DDK0"/>
<name>A0A0A9DDK0_ARUDO</name>
<accession>A0A0A9DDK0</accession>
<dbReference type="EMBL" id="GBRH01214185">
    <property type="protein sequence ID" value="JAD83710.1"/>
    <property type="molecule type" value="Transcribed_RNA"/>
</dbReference>
<protein>
    <submittedName>
        <fullName evidence="1">Pco092382</fullName>
    </submittedName>
</protein>
<organism evidence="1">
    <name type="scientific">Arundo donax</name>
    <name type="common">Giant reed</name>
    <name type="synonym">Donax arundinaceus</name>
    <dbReference type="NCBI Taxonomy" id="35708"/>
    <lineage>
        <taxon>Eukaryota</taxon>
        <taxon>Viridiplantae</taxon>
        <taxon>Streptophyta</taxon>
        <taxon>Embryophyta</taxon>
        <taxon>Tracheophyta</taxon>
        <taxon>Spermatophyta</taxon>
        <taxon>Magnoliopsida</taxon>
        <taxon>Liliopsida</taxon>
        <taxon>Poales</taxon>
        <taxon>Poaceae</taxon>
        <taxon>PACMAD clade</taxon>
        <taxon>Arundinoideae</taxon>
        <taxon>Arundineae</taxon>
        <taxon>Arundo</taxon>
    </lineage>
</organism>
<reference evidence="1" key="1">
    <citation type="submission" date="2014-09" db="EMBL/GenBank/DDBJ databases">
        <authorList>
            <person name="Magalhaes I.L.F."/>
            <person name="Oliveira U."/>
            <person name="Santos F.R."/>
            <person name="Vidigal T.H.D.A."/>
            <person name="Brescovit A.D."/>
            <person name="Santos A.J."/>
        </authorList>
    </citation>
    <scope>NUCLEOTIDE SEQUENCE</scope>
    <source>
        <tissue evidence="1">Shoot tissue taken approximately 20 cm above the soil surface</tissue>
    </source>
</reference>
<reference evidence="1" key="2">
    <citation type="journal article" date="2015" name="Data Brief">
        <title>Shoot transcriptome of the giant reed, Arundo donax.</title>
        <authorList>
            <person name="Barrero R.A."/>
            <person name="Guerrero F.D."/>
            <person name="Moolhuijzen P."/>
            <person name="Goolsby J.A."/>
            <person name="Tidwell J."/>
            <person name="Bellgard S.E."/>
            <person name="Bellgard M.I."/>
        </authorList>
    </citation>
    <scope>NUCLEOTIDE SEQUENCE</scope>
    <source>
        <tissue evidence="1">Shoot tissue taken approximately 20 cm above the soil surface</tissue>
    </source>
</reference>